<reference evidence="1 2" key="1">
    <citation type="journal article" date="2018" name="Front. Plant Sci.">
        <title>Red Clover (Trifolium pratense) and Zigzag Clover (T. medium) - A Picture of Genomic Similarities and Differences.</title>
        <authorList>
            <person name="Dluhosova J."/>
            <person name="Istvanek J."/>
            <person name="Nedelnik J."/>
            <person name="Repkova J."/>
        </authorList>
    </citation>
    <scope>NUCLEOTIDE SEQUENCE [LARGE SCALE GENOMIC DNA]</scope>
    <source>
        <strain evidence="2">cv. 10/8</strain>
        <tissue evidence="1">Leaf</tissue>
    </source>
</reference>
<dbReference type="AlphaFoldDB" id="A0A392R6X2"/>
<feature type="non-terminal residue" evidence="1">
    <location>
        <position position="1"/>
    </location>
</feature>
<protein>
    <submittedName>
        <fullName evidence="1">Uncharacterized protein</fullName>
    </submittedName>
</protein>
<proteinExistence type="predicted"/>
<sequence length="45" mass="4769">GGQQLGVVAAWYEGMSQTAEIEVADLLRAGPEAWQPGPLPRASNF</sequence>
<dbReference type="Proteomes" id="UP000265520">
    <property type="component" value="Unassembled WGS sequence"/>
</dbReference>
<comment type="caution">
    <text evidence="1">The sequence shown here is derived from an EMBL/GenBank/DDBJ whole genome shotgun (WGS) entry which is preliminary data.</text>
</comment>
<evidence type="ECO:0000313" key="1">
    <source>
        <dbReference type="EMBL" id="MCI32353.1"/>
    </source>
</evidence>
<dbReference type="EMBL" id="LXQA010194772">
    <property type="protein sequence ID" value="MCI32353.1"/>
    <property type="molecule type" value="Genomic_DNA"/>
</dbReference>
<evidence type="ECO:0000313" key="2">
    <source>
        <dbReference type="Proteomes" id="UP000265520"/>
    </source>
</evidence>
<accession>A0A392R6X2</accession>
<organism evidence="1 2">
    <name type="scientific">Trifolium medium</name>
    <dbReference type="NCBI Taxonomy" id="97028"/>
    <lineage>
        <taxon>Eukaryota</taxon>
        <taxon>Viridiplantae</taxon>
        <taxon>Streptophyta</taxon>
        <taxon>Embryophyta</taxon>
        <taxon>Tracheophyta</taxon>
        <taxon>Spermatophyta</taxon>
        <taxon>Magnoliopsida</taxon>
        <taxon>eudicotyledons</taxon>
        <taxon>Gunneridae</taxon>
        <taxon>Pentapetalae</taxon>
        <taxon>rosids</taxon>
        <taxon>fabids</taxon>
        <taxon>Fabales</taxon>
        <taxon>Fabaceae</taxon>
        <taxon>Papilionoideae</taxon>
        <taxon>50 kb inversion clade</taxon>
        <taxon>NPAAA clade</taxon>
        <taxon>Hologalegina</taxon>
        <taxon>IRL clade</taxon>
        <taxon>Trifolieae</taxon>
        <taxon>Trifolium</taxon>
    </lineage>
</organism>
<name>A0A392R6X2_9FABA</name>
<keyword evidence="2" id="KW-1185">Reference proteome</keyword>